<protein>
    <recommendedName>
        <fullName evidence="4">Opacity protein</fullName>
    </recommendedName>
</protein>
<name>A0A832PJU6_9RHOB</name>
<gene>
    <name evidence="2" type="ORF">GXX24_00785</name>
</gene>
<dbReference type="InterPro" id="IPR011250">
    <property type="entry name" value="OMP/PagP_B-barrel"/>
</dbReference>
<reference evidence="2 3" key="1">
    <citation type="journal article" date="2020" name="Biotechnol. Biofuels">
        <title>New insights from the biogas microbiome by comprehensive genome-resolved metagenomics of nearly 1600 species originating from multiple anaerobic digesters.</title>
        <authorList>
            <person name="Campanaro S."/>
            <person name="Treu L."/>
            <person name="Rodriguez-R L.M."/>
            <person name="Kovalovszki A."/>
            <person name="Ziels R.M."/>
            <person name="Maus I."/>
            <person name="Zhu X."/>
            <person name="Kougias P.G."/>
            <person name="Basile A."/>
            <person name="Luo G."/>
            <person name="Schluter A."/>
            <person name="Konstantinidis K.T."/>
            <person name="Angelidaki I."/>
        </authorList>
    </citation>
    <scope>NUCLEOTIDE SEQUENCE [LARGE SCALE GENOMIC DNA]</scope>
    <source>
        <strain evidence="2">AS04akNAM_125</strain>
    </source>
</reference>
<feature type="chain" id="PRO_5032565387" description="Opacity protein" evidence="1">
    <location>
        <begin position="19"/>
        <end position="258"/>
    </location>
</feature>
<evidence type="ECO:0008006" key="4">
    <source>
        <dbReference type="Google" id="ProtNLM"/>
    </source>
</evidence>
<organism evidence="2 3">
    <name type="scientific">Paracoccus solventivorans</name>
    <dbReference type="NCBI Taxonomy" id="53463"/>
    <lineage>
        <taxon>Bacteria</taxon>
        <taxon>Pseudomonadati</taxon>
        <taxon>Pseudomonadota</taxon>
        <taxon>Alphaproteobacteria</taxon>
        <taxon>Rhodobacterales</taxon>
        <taxon>Paracoccaceae</taxon>
        <taxon>Paracoccus</taxon>
    </lineage>
</organism>
<evidence type="ECO:0000313" key="2">
    <source>
        <dbReference type="EMBL" id="HHW32668.1"/>
    </source>
</evidence>
<proteinExistence type="predicted"/>
<dbReference type="SUPFAM" id="SSF56925">
    <property type="entry name" value="OMPA-like"/>
    <property type="match status" value="1"/>
</dbReference>
<dbReference type="RefSeq" id="WP_303728844.1">
    <property type="nucleotide sequence ID" value="NZ_DULP01000013.1"/>
</dbReference>
<feature type="signal peptide" evidence="1">
    <location>
        <begin position="1"/>
        <end position="18"/>
    </location>
</feature>
<keyword evidence="1" id="KW-0732">Signal</keyword>
<dbReference type="EMBL" id="DULP01000013">
    <property type="protein sequence ID" value="HHW32668.1"/>
    <property type="molecule type" value="Genomic_DNA"/>
</dbReference>
<evidence type="ECO:0000313" key="3">
    <source>
        <dbReference type="Proteomes" id="UP000580830"/>
    </source>
</evidence>
<sequence length="258" mass="27651">MTRIASVAALLLTTPAFAGGYVAPINSAPPVARPAASAHNWTGAYVGLSYGTQRTKSHRATYEDRELTETHRETRPYTKADLHRDLSQTGCADPDQVYAISYPSHSYNTTCANLLAHTPNAGWATATVDGAPPVIVREWSEVTGRETVETGTKTIRSSDSTAGVFAGYRHQLVGGTVIGVEASYARVGGEDSTRLMAQGGYSLGRVLPYLTAGYDLAQDAPVYGAGIDVALTRRLLGGLAYTRADDAERIEARLGWRW</sequence>
<dbReference type="Proteomes" id="UP000580830">
    <property type="component" value="Unassembled WGS sequence"/>
</dbReference>
<evidence type="ECO:0000256" key="1">
    <source>
        <dbReference type="SAM" id="SignalP"/>
    </source>
</evidence>
<comment type="caution">
    <text evidence="2">The sequence shown here is derived from an EMBL/GenBank/DDBJ whole genome shotgun (WGS) entry which is preliminary data.</text>
</comment>
<dbReference type="AlphaFoldDB" id="A0A832PJU6"/>
<accession>A0A832PJU6</accession>